<dbReference type="GO" id="GO:0006310">
    <property type="term" value="P:DNA recombination"/>
    <property type="evidence" value="ECO:0007669"/>
    <property type="project" value="UniProtKB-KW"/>
</dbReference>
<organism evidence="5">
    <name type="scientific">marine metagenome</name>
    <dbReference type="NCBI Taxonomy" id="408172"/>
    <lineage>
        <taxon>unclassified sequences</taxon>
        <taxon>metagenomes</taxon>
        <taxon>ecological metagenomes</taxon>
    </lineage>
</organism>
<feature type="non-terminal residue" evidence="5">
    <location>
        <position position="1"/>
    </location>
</feature>
<feature type="domain" description="Tyr recombinase" evidence="4">
    <location>
        <begin position="69"/>
        <end position="240"/>
    </location>
</feature>
<keyword evidence="2" id="KW-0229">DNA integration</keyword>
<evidence type="ECO:0000259" key="4">
    <source>
        <dbReference type="PROSITE" id="PS51898"/>
    </source>
</evidence>
<dbReference type="EMBL" id="UINC01154931">
    <property type="protein sequence ID" value="SVD50481.1"/>
    <property type="molecule type" value="Genomic_DNA"/>
</dbReference>
<dbReference type="PANTHER" id="PTHR30349:SF77">
    <property type="entry name" value="TYROSINE RECOMBINASE XERC"/>
    <property type="match status" value="1"/>
</dbReference>
<accession>A0A382VX61</accession>
<comment type="subcellular location">
    <subcellularLocation>
        <location evidence="1">Cytoplasm</location>
    </subcellularLocation>
</comment>
<evidence type="ECO:0000256" key="3">
    <source>
        <dbReference type="ARBA" id="ARBA00023172"/>
    </source>
</evidence>
<evidence type="ECO:0000256" key="1">
    <source>
        <dbReference type="ARBA" id="ARBA00004496"/>
    </source>
</evidence>
<name>A0A382VX61_9ZZZZ</name>
<gene>
    <name evidence="5" type="ORF">METZ01_LOCUS403335</name>
</gene>
<reference evidence="5" key="1">
    <citation type="submission" date="2018-05" db="EMBL/GenBank/DDBJ databases">
        <authorList>
            <person name="Lanie J.A."/>
            <person name="Ng W.-L."/>
            <person name="Kazmierczak K.M."/>
            <person name="Andrzejewski T.M."/>
            <person name="Davidsen T.M."/>
            <person name="Wayne K.J."/>
            <person name="Tettelin H."/>
            <person name="Glass J.I."/>
            <person name="Rusch D."/>
            <person name="Podicherti R."/>
            <person name="Tsui H.-C.T."/>
            <person name="Winkler M.E."/>
        </authorList>
    </citation>
    <scope>NUCLEOTIDE SEQUENCE</scope>
</reference>
<dbReference type="GO" id="GO:0003677">
    <property type="term" value="F:DNA binding"/>
    <property type="evidence" value="ECO:0007669"/>
    <property type="project" value="InterPro"/>
</dbReference>
<evidence type="ECO:0000313" key="5">
    <source>
        <dbReference type="EMBL" id="SVD50481.1"/>
    </source>
</evidence>
<dbReference type="Gene3D" id="1.10.443.10">
    <property type="entry name" value="Intergrase catalytic core"/>
    <property type="match status" value="1"/>
</dbReference>
<sequence>IETSAQYLRRHLDWLATTGATINPESAEKYLSISNHLKLNTRKRYADYLRAFLKYLGMEFGITIKRPHLLPEVVTDEDVEKLKDTIRNHQSWKRSITNDLAIIETLSKTGMRRAELANLTVGDVDLNKCRALVHGKGNKDRVIPFGAELCEMLTEICQGKAEDERVFGMTKKSLGVKIHKWALKAGVSLHTHSFRHYFATKLVERGANLRVVQELLGHSSLQTTQVYLSVTAGHLEEAIGLLD</sequence>
<evidence type="ECO:0000256" key="2">
    <source>
        <dbReference type="ARBA" id="ARBA00022908"/>
    </source>
</evidence>
<dbReference type="SUPFAM" id="SSF56349">
    <property type="entry name" value="DNA breaking-rejoining enzymes"/>
    <property type="match status" value="1"/>
</dbReference>
<dbReference type="InterPro" id="IPR002104">
    <property type="entry name" value="Integrase_catalytic"/>
</dbReference>
<dbReference type="PROSITE" id="PS51898">
    <property type="entry name" value="TYR_RECOMBINASE"/>
    <property type="match status" value="1"/>
</dbReference>
<dbReference type="PANTHER" id="PTHR30349">
    <property type="entry name" value="PHAGE INTEGRASE-RELATED"/>
    <property type="match status" value="1"/>
</dbReference>
<dbReference type="InterPro" id="IPR050090">
    <property type="entry name" value="Tyrosine_recombinase_XerCD"/>
</dbReference>
<dbReference type="GO" id="GO:0015074">
    <property type="term" value="P:DNA integration"/>
    <property type="evidence" value="ECO:0007669"/>
    <property type="project" value="UniProtKB-KW"/>
</dbReference>
<protein>
    <recommendedName>
        <fullName evidence="4">Tyr recombinase domain-containing protein</fullName>
    </recommendedName>
</protein>
<dbReference type="Pfam" id="PF00589">
    <property type="entry name" value="Phage_integrase"/>
    <property type="match status" value="1"/>
</dbReference>
<dbReference type="AlphaFoldDB" id="A0A382VX61"/>
<dbReference type="InterPro" id="IPR011010">
    <property type="entry name" value="DNA_brk_join_enz"/>
</dbReference>
<keyword evidence="3" id="KW-0233">DNA recombination</keyword>
<proteinExistence type="predicted"/>
<dbReference type="GO" id="GO:0005737">
    <property type="term" value="C:cytoplasm"/>
    <property type="evidence" value="ECO:0007669"/>
    <property type="project" value="UniProtKB-SubCell"/>
</dbReference>
<dbReference type="InterPro" id="IPR013762">
    <property type="entry name" value="Integrase-like_cat_sf"/>
</dbReference>